<accession>A0ACC1I972</accession>
<keyword evidence="2" id="KW-1185">Reference proteome</keyword>
<dbReference type="Proteomes" id="UP001150581">
    <property type="component" value="Unassembled WGS sequence"/>
</dbReference>
<protein>
    <submittedName>
        <fullName evidence="1">Uncharacterized protein</fullName>
    </submittedName>
</protein>
<dbReference type="EMBL" id="JANBPG010001365">
    <property type="protein sequence ID" value="KAJ1890316.1"/>
    <property type="molecule type" value="Genomic_DNA"/>
</dbReference>
<gene>
    <name evidence="1" type="ORF">LPJ66_007555</name>
</gene>
<name>A0ACC1I972_9FUNG</name>
<evidence type="ECO:0000313" key="2">
    <source>
        <dbReference type="Proteomes" id="UP001150581"/>
    </source>
</evidence>
<evidence type="ECO:0000313" key="1">
    <source>
        <dbReference type="EMBL" id="KAJ1890316.1"/>
    </source>
</evidence>
<reference evidence="1" key="1">
    <citation type="submission" date="2022-07" db="EMBL/GenBank/DDBJ databases">
        <title>Phylogenomic reconstructions and comparative analyses of Kickxellomycotina fungi.</title>
        <authorList>
            <person name="Reynolds N.K."/>
            <person name="Stajich J.E."/>
            <person name="Barry K."/>
            <person name="Grigoriev I.V."/>
            <person name="Crous P."/>
            <person name="Smith M.E."/>
        </authorList>
    </citation>
    <scope>NUCLEOTIDE SEQUENCE</scope>
    <source>
        <strain evidence="1">Benny 63K</strain>
    </source>
</reference>
<sequence>MGLPNQHRGSAGPASKTAHARPAASKVAKAASDTTQKRSTTGSLLAKPKTQLTGNGTRQQQQKAKHSNIDPMTVCIDLASQIGLAISGSNPTQADSDNADVAAANERYMQQMDADNYDSDDDLGESEETQAGKMKAEMLDRLAAFDKQLLDKWMNADRRDYEVNGEVLDQEVVSRRLDLLKTFALHLRRIGKNRSSLLARLAEPMAEEHWVLDPAYHQQMVDAFRTMCGMINNLPEMAAAARHCMAPETLRVLEDAGQAEGALADGAASKARQIAQMERLVHEVEQVIERLHLETSSTKRDTLLSSL</sequence>
<organism evidence="1 2">
    <name type="scientific">Kickxella alabastrina</name>
    <dbReference type="NCBI Taxonomy" id="61397"/>
    <lineage>
        <taxon>Eukaryota</taxon>
        <taxon>Fungi</taxon>
        <taxon>Fungi incertae sedis</taxon>
        <taxon>Zoopagomycota</taxon>
        <taxon>Kickxellomycotina</taxon>
        <taxon>Kickxellomycetes</taxon>
        <taxon>Kickxellales</taxon>
        <taxon>Kickxellaceae</taxon>
        <taxon>Kickxella</taxon>
    </lineage>
</organism>
<proteinExistence type="predicted"/>
<comment type="caution">
    <text evidence="1">The sequence shown here is derived from an EMBL/GenBank/DDBJ whole genome shotgun (WGS) entry which is preliminary data.</text>
</comment>